<keyword evidence="2 3" id="KW-0067">ATP-binding</keyword>
<dbReference type="InterPro" id="IPR027785">
    <property type="entry name" value="UvrD-like_helicase_C"/>
</dbReference>
<comment type="catalytic activity">
    <reaction evidence="3">
        <text>ATP + H2O = ADP + phosphate + H(+)</text>
        <dbReference type="Rhea" id="RHEA:13065"/>
        <dbReference type="ChEBI" id="CHEBI:15377"/>
        <dbReference type="ChEBI" id="CHEBI:15378"/>
        <dbReference type="ChEBI" id="CHEBI:30616"/>
        <dbReference type="ChEBI" id="CHEBI:43474"/>
        <dbReference type="ChEBI" id="CHEBI:456216"/>
        <dbReference type="EC" id="5.6.2.3"/>
    </reaction>
</comment>
<evidence type="ECO:0000259" key="6">
    <source>
        <dbReference type="Pfam" id="PF18335"/>
    </source>
</evidence>
<comment type="function">
    <text evidence="3">DNA-dependent ATPase and ATP-dependent 5'-3' DNA helicase. Has no activity on blunt DNA or DNA with 3'-overhangs, requires at least 10 bases of 5'-ssDNA for helicase activity.</text>
</comment>
<feature type="domain" description="ATP-dependent RecD2 DNA helicase-like helix-hairpin-helix" evidence="5">
    <location>
        <begin position="151"/>
        <end position="240"/>
    </location>
</feature>
<keyword evidence="3" id="KW-0378">Hydrolase</keyword>
<feature type="binding site" evidence="3">
    <location>
        <begin position="343"/>
        <end position="347"/>
    </location>
    <ligand>
        <name>ATP</name>
        <dbReference type="ChEBI" id="CHEBI:30616"/>
    </ligand>
</feature>
<keyword evidence="3" id="KW-0413">Isomerase</keyword>
<evidence type="ECO:0000313" key="9">
    <source>
        <dbReference type="Proteomes" id="UP000321306"/>
    </source>
</evidence>
<organism evidence="8 9">
    <name type="scientific">Deinococcus cellulosilyticus (strain DSM 18568 / NBRC 106333 / KACC 11606 / 5516J-15)</name>
    <dbReference type="NCBI Taxonomy" id="1223518"/>
    <lineage>
        <taxon>Bacteria</taxon>
        <taxon>Thermotogati</taxon>
        <taxon>Deinococcota</taxon>
        <taxon>Deinococci</taxon>
        <taxon>Deinococcales</taxon>
        <taxon>Deinococcaceae</taxon>
        <taxon>Deinococcus</taxon>
    </lineage>
</organism>
<dbReference type="SUPFAM" id="SSF47781">
    <property type="entry name" value="RuvA domain 2-like"/>
    <property type="match status" value="1"/>
</dbReference>
<dbReference type="PANTHER" id="PTHR43788:SF6">
    <property type="entry name" value="DNA HELICASE B"/>
    <property type="match status" value="1"/>
</dbReference>
<dbReference type="SUPFAM" id="SSF52540">
    <property type="entry name" value="P-loop containing nucleoside triphosphate hydrolases"/>
    <property type="match status" value="2"/>
</dbReference>
<evidence type="ECO:0000256" key="2">
    <source>
        <dbReference type="ARBA" id="ARBA00022840"/>
    </source>
</evidence>
<name>A0A511N8S2_DEIC1</name>
<protein>
    <recommendedName>
        <fullName evidence="3">ATP-dependent RecD2 DNA helicase</fullName>
        <ecNumber evidence="3">5.6.2.3</ecNumber>
    </recommendedName>
    <alternativeName>
        <fullName evidence="3">DNA 5'-3' helicase subunit RecD2</fullName>
    </alternativeName>
</protein>
<dbReference type="GO" id="GO:0003677">
    <property type="term" value="F:DNA binding"/>
    <property type="evidence" value="ECO:0007669"/>
    <property type="project" value="UniProtKB-UniRule"/>
</dbReference>
<dbReference type="CDD" id="cd17933">
    <property type="entry name" value="DEXSc_RecD-like"/>
    <property type="match status" value="1"/>
</dbReference>
<keyword evidence="3 8" id="KW-0347">Helicase</keyword>
<gene>
    <name evidence="3 8" type="primary">recD2</name>
    <name evidence="8" type="ORF">DC3_45720</name>
</gene>
<comment type="similarity">
    <text evidence="3">Belongs to the RecD family. RecD2 subfamily.</text>
</comment>
<dbReference type="AlphaFoldDB" id="A0A511N8S2"/>
<evidence type="ECO:0000259" key="5">
    <source>
        <dbReference type="Pfam" id="PF14490"/>
    </source>
</evidence>
<proteinExistence type="inferred from homology"/>
<feature type="domain" description="UvrD-like helicase C-terminal" evidence="4">
    <location>
        <begin position="620"/>
        <end position="662"/>
    </location>
</feature>
<dbReference type="InterPro" id="IPR010994">
    <property type="entry name" value="RuvA_2-like"/>
</dbReference>
<dbReference type="Gene3D" id="2.30.30.940">
    <property type="match status" value="1"/>
</dbReference>
<reference evidence="8 9" key="1">
    <citation type="submission" date="2019-07" db="EMBL/GenBank/DDBJ databases">
        <title>Whole genome shotgun sequence of Deinococcus cellulosilyticus NBRC 106333.</title>
        <authorList>
            <person name="Hosoyama A."/>
            <person name="Uohara A."/>
            <person name="Ohji S."/>
            <person name="Ichikawa N."/>
        </authorList>
    </citation>
    <scope>NUCLEOTIDE SEQUENCE [LARGE SCALE GENOMIC DNA]</scope>
    <source>
        <strain evidence="8 9">NBRC 106333</strain>
    </source>
</reference>
<keyword evidence="3" id="KW-0238">DNA-binding</keyword>
<dbReference type="CDD" id="cd18809">
    <property type="entry name" value="SF1_C_RecD"/>
    <property type="match status" value="1"/>
</dbReference>
<evidence type="ECO:0000256" key="1">
    <source>
        <dbReference type="ARBA" id="ARBA00022741"/>
    </source>
</evidence>
<dbReference type="Pfam" id="PF14520">
    <property type="entry name" value="HHH_5"/>
    <property type="match status" value="1"/>
</dbReference>
<dbReference type="GO" id="GO:0043139">
    <property type="term" value="F:5'-3' DNA helicase activity"/>
    <property type="evidence" value="ECO:0007669"/>
    <property type="project" value="UniProtKB-UniRule"/>
</dbReference>
<dbReference type="Gene3D" id="1.10.10.2220">
    <property type="match status" value="1"/>
</dbReference>
<dbReference type="Gene3D" id="3.40.50.300">
    <property type="entry name" value="P-loop containing nucleotide triphosphate hydrolases"/>
    <property type="match status" value="2"/>
</dbReference>
<dbReference type="Pfam" id="PF18335">
    <property type="entry name" value="SH3_13"/>
    <property type="match status" value="1"/>
</dbReference>
<dbReference type="HAMAP" id="MF_01488">
    <property type="entry name" value="RecD2"/>
    <property type="match status" value="1"/>
</dbReference>
<keyword evidence="9" id="KW-1185">Reference proteome</keyword>
<feature type="domain" description="ATP-dependent RecD2 DNA helicase SH3" evidence="6">
    <location>
        <begin position="543"/>
        <end position="602"/>
    </location>
</feature>
<dbReference type="NCBIfam" id="TIGR01448">
    <property type="entry name" value="recD_rel"/>
    <property type="match status" value="1"/>
</dbReference>
<dbReference type="InterPro" id="IPR006345">
    <property type="entry name" value="RecD2"/>
</dbReference>
<dbReference type="Pfam" id="PF14490">
    <property type="entry name" value="HHH_RecD2"/>
    <property type="match status" value="1"/>
</dbReference>
<dbReference type="RefSeq" id="WP_146888570.1">
    <property type="nucleotide sequence ID" value="NZ_BJXB01000026.1"/>
</dbReference>
<evidence type="ECO:0000313" key="8">
    <source>
        <dbReference type="EMBL" id="GEM48937.1"/>
    </source>
</evidence>
<dbReference type="Pfam" id="PF23139">
    <property type="entry name" value="OB_YrrC"/>
    <property type="match status" value="1"/>
</dbReference>
<dbReference type="OrthoDB" id="9803432at2"/>
<dbReference type="GO" id="GO:0005524">
    <property type="term" value="F:ATP binding"/>
    <property type="evidence" value="ECO:0007669"/>
    <property type="project" value="UniProtKB-UniRule"/>
</dbReference>
<dbReference type="InterPro" id="IPR029493">
    <property type="entry name" value="RecD2-like_HHH"/>
</dbReference>
<comment type="caution">
    <text evidence="8">The sequence shown here is derived from an EMBL/GenBank/DDBJ whole genome shotgun (WGS) entry which is preliminary data.</text>
</comment>
<evidence type="ECO:0000259" key="7">
    <source>
        <dbReference type="Pfam" id="PF23139"/>
    </source>
</evidence>
<dbReference type="Proteomes" id="UP000321306">
    <property type="component" value="Unassembled WGS sequence"/>
</dbReference>
<dbReference type="GO" id="GO:0016887">
    <property type="term" value="F:ATP hydrolysis activity"/>
    <property type="evidence" value="ECO:0007669"/>
    <property type="project" value="RHEA"/>
</dbReference>
<accession>A0A511N8S2</accession>
<dbReference type="GO" id="GO:0006310">
    <property type="term" value="P:DNA recombination"/>
    <property type="evidence" value="ECO:0007669"/>
    <property type="project" value="InterPro"/>
</dbReference>
<dbReference type="Gene3D" id="1.10.150.20">
    <property type="entry name" value="5' to 3' exonuclease, C-terminal subdomain"/>
    <property type="match status" value="1"/>
</dbReference>
<sequence>MVDLGEQLHVTGKALKVRFRAETGFTILSADIQNQQARDVDATLVGMMPPIDAGDPFEAELIVQEHPEYGYQYKVVNLFLKDDTADMTEEGIAAYLEAKVSGVGPKLSKRIVDFFGQQTFEVIELEPEKLLQVPGVTRSTIMKVQASWDERHGERKLITGLQSMGLSISQAQRAIKQFGSMALEVLKNDIYALTEVEGLGFQTADRLALEKGMVPTDPRRLMAAAVYAMQQAMQQAGHTYLPKQRAVRGLKYYTGISDKLAETSLQEALDAGRIMQEGERIYLPNALKNEKALAEVISELLSEPPEAPWRVPTKAVKDLSEEQARVLDLLTDHRLVVLSGGPGTGKSYTTRKVVELAENLGLEVGLCAPTGKAARRLMEMTLHPASTIHRLLSYGPEGFRFGQLEPLPYDLIIVDEVSMCGDGLMLALLTAVAPGARILLVGDADQLPPVDYGMPLSTLTQVAPTVWLTQIYRQAQDSPIIRAAHQIKNGQVPDFAYREFRHIPVESDTGARRVALLVDSLGGPRKVQVLTPMKKGPLGVVALNQALQSMFNPGSEGTRVGEYLLRVGDIVVQTKNDYQNEVFNGTLGLVIREGSGKVQIDFEGNVVEMSGAEIYHLHLGYALTVHRSQGSEWDTVVSVLHDTHYNMLSRELAYTAVTRAKNTFVAVGTENAWSIASTRRREVRYSGLLDRIKKILG</sequence>
<dbReference type="InterPro" id="IPR055446">
    <property type="entry name" value="RecD2_N_OB"/>
</dbReference>
<dbReference type="InterPro" id="IPR041451">
    <property type="entry name" value="RecD2_SH13"/>
</dbReference>
<evidence type="ECO:0000256" key="3">
    <source>
        <dbReference type="HAMAP-Rule" id="MF_01488"/>
    </source>
</evidence>
<dbReference type="Pfam" id="PF13538">
    <property type="entry name" value="UvrD_C_2"/>
    <property type="match status" value="1"/>
</dbReference>
<dbReference type="GO" id="GO:0017116">
    <property type="term" value="F:single-stranded DNA helicase activity"/>
    <property type="evidence" value="ECO:0007669"/>
    <property type="project" value="TreeGrafter"/>
</dbReference>
<dbReference type="Pfam" id="PF13604">
    <property type="entry name" value="AAA_30"/>
    <property type="match status" value="1"/>
</dbReference>
<dbReference type="EMBL" id="BJXB01000026">
    <property type="protein sequence ID" value="GEM48937.1"/>
    <property type="molecule type" value="Genomic_DNA"/>
</dbReference>
<dbReference type="EC" id="5.6.2.3" evidence="3"/>
<evidence type="ECO:0000259" key="4">
    <source>
        <dbReference type="Pfam" id="PF13538"/>
    </source>
</evidence>
<feature type="domain" description="ATP-dependent RecD2 DNA helicase OB-fold" evidence="7">
    <location>
        <begin position="9"/>
        <end position="77"/>
    </location>
</feature>
<dbReference type="InterPro" id="IPR027417">
    <property type="entry name" value="P-loop_NTPase"/>
</dbReference>
<keyword evidence="1 3" id="KW-0547">Nucleotide-binding</keyword>
<dbReference type="GO" id="GO:0009338">
    <property type="term" value="C:exodeoxyribonuclease V complex"/>
    <property type="evidence" value="ECO:0007669"/>
    <property type="project" value="TreeGrafter"/>
</dbReference>
<dbReference type="PANTHER" id="PTHR43788">
    <property type="entry name" value="DNA2/NAM7 HELICASE FAMILY MEMBER"/>
    <property type="match status" value="1"/>
</dbReference>
<dbReference type="InterPro" id="IPR050534">
    <property type="entry name" value="Coronavir_polyprotein_1ab"/>
</dbReference>